<organism evidence="1 2">
    <name type="scientific">Zophobas morio</name>
    <dbReference type="NCBI Taxonomy" id="2755281"/>
    <lineage>
        <taxon>Eukaryota</taxon>
        <taxon>Metazoa</taxon>
        <taxon>Ecdysozoa</taxon>
        <taxon>Arthropoda</taxon>
        <taxon>Hexapoda</taxon>
        <taxon>Insecta</taxon>
        <taxon>Pterygota</taxon>
        <taxon>Neoptera</taxon>
        <taxon>Endopterygota</taxon>
        <taxon>Coleoptera</taxon>
        <taxon>Polyphaga</taxon>
        <taxon>Cucujiformia</taxon>
        <taxon>Tenebrionidae</taxon>
        <taxon>Zophobas</taxon>
    </lineage>
</organism>
<dbReference type="Proteomes" id="UP001168821">
    <property type="component" value="Unassembled WGS sequence"/>
</dbReference>
<dbReference type="EMBL" id="JALNTZ010000006">
    <property type="protein sequence ID" value="KAJ3650288.1"/>
    <property type="molecule type" value="Genomic_DNA"/>
</dbReference>
<name>A0AA38MBF6_9CUCU</name>
<dbReference type="AlphaFoldDB" id="A0AA38MBF6"/>
<keyword evidence="2" id="KW-1185">Reference proteome</keyword>
<sequence>MDADTVSVKRNHLHDLKEIQKTWQNVENNIKTIGFGDGLSFGRNSTFQEYFDQGFIEGFRAAYAVGEFNGSSFCELTQNKKEHLEKHPVNAKTAWCQLCENKELFNRSIAEVVAQQTEINDRNLKQLQDGI</sequence>
<gene>
    <name evidence="1" type="ORF">Zmor_021985</name>
</gene>
<dbReference type="PANTHER" id="PTHR18829:SF0">
    <property type="entry name" value="PROTEIN YAE1 HOMOLOG"/>
    <property type="match status" value="1"/>
</dbReference>
<reference evidence="1" key="1">
    <citation type="journal article" date="2023" name="G3 (Bethesda)">
        <title>Whole genome assemblies of Zophobas morio and Tenebrio molitor.</title>
        <authorList>
            <person name="Kaur S."/>
            <person name="Stinson S.A."/>
            <person name="diCenzo G.C."/>
        </authorList>
    </citation>
    <scope>NUCLEOTIDE SEQUENCE</scope>
    <source>
        <strain evidence="1">QUZm001</strain>
    </source>
</reference>
<accession>A0AA38MBF6</accession>
<evidence type="ECO:0000313" key="2">
    <source>
        <dbReference type="Proteomes" id="UP001168821"/>
    </source>
</evidence>
<dbReference type="PANTHER" id="PTHR18829">
    <property type="entry name" value="PROTEIN YAE1 HOMOLOG"/>
    <property type="match status" value="1"/>
</dbReference>
<comment type="caution">
    <text evidence="1">The sequence shown here is derived from an EMBL/GenBank/DDBJ whole genome shotgun (WGS) entry which is preliminary data.</text>
</comment>
<evidence type="ECO:0000313" key="1">
    <source>
        <dbReference type="EMBL" id="KAJ3650288.1"/>
    </source>
</evidence>
<dbReference type="InterPro" id="IPR038881">
    <property type="entry name" value="Yae1-like"/>
</dbReference>
<protein>
    <submittedName>
        <fullName evidence="1">Uncharacterized protein</fullName>
    </submittedName>
</protein>
<proteinExistence type="predicted"/>